<evidence type="ECO:0000256" key="6">
    <source>
        <dbReference type="ARBA" id="ARBA00052558"/>
    </source>
</evidence>
<evidence type="ECO:0000256" key="2">
    <source>
        <dbReference type="ARBA" id="ARBA00022763"/>
    </source>
</evidence>
<dbReference type="EMBL" id="AP021857">
    <property type="protein sequence ID" value="BBO21057.1"/>
    <property type="molecule type" value="Genomic_DNA"/>
</dbReference>
<comment type="catalytic activity">
    <reaction evidence="6">
        <text>Hydrolysis of alkylated DNA, releasing 3-methyladenine.</text>
        <dbReference type="EC" id="3.2.2.20"/>
    </reaction>
</comment>
<keyword evidence="4 9" id="KW-0862">Zinc</keyword>
<dbReference type="Pfam" id="PF03352">
    <property type="entry name" value="Adenine_glyco"/>
    <property type="match status" value="1"/>
</dbReference>
<evidence type="ECO:0000256" key="8">
    <source>
        <dbReference type="ARBA" id="ARBA00066766"/>
    </source>
</evidence>
<sequence>MYVSYHDTEWGVPVHDDRRLFEFLLLEGAQAGLSWITILRKREAYRRAFAGFDAEKVARYGERQVARLLADPGIVRNRLKIEAAINNARRFIEVQEAFGRFDDYVWRFVDGRPITNRWKALEQVPASTRESALLSRDLKARGFKFVGSTICYAHMQATGMVNDHLTGCFRHAEVSRQPR</sequence>
<keyword evidence="5" id="KW-0234">DNA repair</keyword>
<reference evidence="11" key="1">
    <citation type="journal article" name="DNA Res.">
        <title>The physiological potential of anammox bacteria as revealed by their core genome structure.</title>
        <authorList>
            <person name="Okubo T."/>
            <person name="Toyoda A."/>
            <person name="Fukuhara K."/>
            <person name="Uchiyama I."/>
            <person name="Harigaya Y."/>
            <person name="Kuroiwa M."/>
            <person name="Suzuki T."/>
            <person name="Murakami Y."/>
            <person name="Suwa Y."/>
            <person name="Takami H."/>
        </authorList>
    </citation>
    <scope>NUCLEOTIDE SEQUENCE</scope>
    <source>
        <strain evidence="11">317325-3</strain>
    </source>
</reference>
<gene>
    <name evidence="11" type="ORF">DSYM_17560</name>
</gene>
<dbReference type="AlphaFoldDB" id="A0A809RXH4"/>
<feature type="transmembrane region" description="Helical" evidence="10">
    <location>
        <begin position="20"/>
        <end position="39"/>
    </location>
</feature>
<comment type="function">
    <text evidence="7">Hydrolysis of the deoxyribose N-glycosidic bond to excise 3-methyladenine from the damaged DNA polymer formed by alkylation lesions.</text>
</comment>
<dbReference type="SUPFAM" id="SSF48150">
    <property type="entry name" value="DNA-glycosylase"/>
    <property type="match status" value="1"/>
</dbReference>
<evidence type="ECO:0000313" key="12">
    <source>
        <dbReference type="Proteomes" id="UP000662914"/>
    </source>
</evidence>
<dbReference type="EC" id="3.2.2.20" evidence="8"/>
<accession>A0A809RXH4</accession>
<evidence type="ECO:0000256" key="3">
    <source>
        <dbReference type="ARBA" id="ARBA00022801"/>
    </source>
</evidence>
<protein>
    <recommendedName>
        <fullName evidence="8">DNA-3-methyladenine glycosylase I</fullName>
        <ecNumber evidence="8">3.2.2.20</ecNumber>
    </recommendedName>
</protein>
<dbReference type="Gene3D" id="1.10.340.30">
    <property type="entry name" value="Hypothetical protein, domain 2"/>
    <property type="match status" value="1"/>
</dbReference>
<evidence type="ECO:0000256" key="9">
    <source>
        <dbReference type="PIRSR" id="PIRSR605019-1"/>
    </source>
</evidence>
<feature type="binding site" evidence="9">
    <location>
        <position position="164"/>
    </location>
    <ligand>
        <name>Zn(2+)</name>
        <dbReference type="ChEBI" id="CHEBI:29105"/>
    </ligand>
</feature>
<keyword evidence="1 9" id="KW-0479">Metal-binding</keyword>
<evidence type="ECO:0000256" key="10">
    <source>
        <dbReference type="SAM" id="Phobius"/>
    </source>
</evidence>
<dbReference type="GO" id="GO:0046872">
    <property type="term" value="F:metal ion binding"/>
    <property type="evidence" value="ECO:0007669"/>
    <property type="project" value="UniProtKB-KW"/>
</dbReference>
<dbReference type="KEGG" id="ddz:DSYM_17560"/>
<dbReference type="PANTHER" id="PTHR30037">
    <property type="entry name" value="DNA-3-METHYLADENINE GLYCOSYLASE 1"/>
    <property type="match status" value="1"/>
</dbReference>
<proteinExistence type="predicted"/>
<keyword evidence="10" id="KW-1133">Transmembrane helix</keyword>
<keyword evidence="10" id="KW-0472">Membrane</keyword>
<dbReference type="PANTHER" id="PTHR30037:SF4">
    <property type="entry name" value="DNA-3-METHYLADENINE GLYCOSYLASE I"/>
    <property type="match status" value="1"/>
</dbReference>
<evidence type="ECO:0000256" key="5">
    <source>
        <dbReference type="ARBA" id="ARBA00023204"/>
    </source>
</evidence>
<name>A0A809RXH4_9PROT</name>
<evidence type="ECO:0000256" key="7">
    <source>
        <dbReference type="ARBA" id="ARBA00057608"/>
    </source>
</evidence>
<organism evidence="11 12">
    <name type="scientific">Candidatus Desulfobacillus denitrificans</name>
    <dbReference type="NCBI Taxonomy" id="2608985"/>
    <lineage>
        <taxon>Bacteria</taxon>
        <taxon>Pseudomonadati</taxon>
        <taxon>Pseudomonadota</taxon>
        <taxon>Betaproteobacteria</taxon>
        <taxon>Candidatus Desulfobacillus</taxon>
    </lineage>
</organism>
<feature type="binding site" evidence="9">
    <location>
        <position position="168"/>
    </location>
    <ligand>
        <name>Zn(2+)</name>
        <dbReference type="ChEBI" id="CHEBI:29105"/>
    </ligand>
</feature>
<evidence type="ECO:0000256" key="4">
    <source>
        <dbReference type="ARBA" id="ARBA00022833"/>
    </source>
</evidence>
<keyword evidence="3" id="KW-0378">Hydrolase</keyword>
<dbReference type="GO" id="GO:0008725">
    <property type="term" value="F:DNA-3-methyladenine glycosylase activity"/>
    <property type="evidence" value="ECO:0007669"/>
    <property type="project" value="UniProtKB-EC"/>
</dbReference>
<keyword evidence="10" id="KW-0812">Transmembrane</keyword>
<dbReference type="InterPro" id="IPR011257">
    <property type="entry name" value="DNA_glycosylase"/>
</dbReference>
<dbReference type="InterPro" id="IPR005019">
    <property type="entry name" value="Adenine_glyco"/>
</dbReference>
<dbReference type="Proteomes" id="UP000662914">
    <property type="component" value="Chromosome"/>
</dbReference>
<keyword evidence="2" id="KW-0227">DNA damage</keyword>
<dbReference type="InterPro" id="IPR052891">
    <property type="entry name" value="DNA-3mA_glycosylase"/>
</dbReference>
<feature type="binding site" evidence="9">
    <location>
        <position position="6"/>
    </location>
    <ligand>
        <name>Zn(2+)</name>
        <dbReference type="ChEBI" id="CHEBI:29105"/>
    </ligand>
</feature>
<evidence type="ECO:0000313" key="11">
    <source>
        <dbReference type="EMBL" id="BBO21057.1"/>
    </source>
</evidence>
<evidence type="ECO:0000256" key="1">
    <source>
        <dbReference type="ARBA" id="ARBA00022723"/>
    </source>
</evidence>
<dbReference type="GO" id="GO:0006284">
    <property type="term" value="P:base-excision repair"/>
    <property type="evidence" value="ECO:0007669"/>
    <property type="project" value="InterPro"/>
</dbReference>
<dbReference type="FunFam" id="1.10.340.30:FF:000009">
    <property type="entry name" value="DNA-3-methyladenine glycosylase I"/>
    <property type="match status" value="1"/>
</dbReference>